<dbReference type="InterPro" id="IPR015943">
    <property type="entry name" value="WD40/YVTN_repeat-like_dom_sf"/>
</dbReference>
<keyword evidence="2" id="KW-0677">Repeat</keyword>
<dbReference type="STRING" id="1220554.GCA_001552135_05763"/>
<dbReference type="InterPro" id="IPR036322">
    <property type="entry name" value="WD40_repeat_dom_sf"/>
</dbReference>
<keyword evidence="1 3" id="KW-0853">WD repeat</keyword>
<dbReference type="Proteomes" id="UP000323380">
    <property type="component" value="Unassembled WGS sequence"/>
</dbReference>
<dbReference type="PROSITE" id="PS50082">
    <property type="entry name" value="WD_REPEATS_2"/>
    <property type="match status" value="4"/>
</dbReference>
<accession>A0A5D0NLN4</accession>
<dbReference type="PANTHER" id="PTHR19848:SF8">
    <property type="entry name" value="F-BOX AND WD REPEAT DOMAIN CONTAINING 7"/>
    <property type="match status" value="1"/>
</dbReference>
<reference evidence="4 5" key="1">
    <citation type="submission" date="2019-08" db="EMBL/GenBank/DDBJ databases">
        <title>Actinomadura sp. nov. CYP1-5 isolated from mountain soil.</title>
        <authorList>
            <person name="Songsumanus A."/>
            <person name="Kuncharoen N."/>
            <person name="Kudo T."/>
            <person name="Yuki M."/>
            <person name="Igarashi Y."/>
            <person name="Tanasupawat S."/>
        </authorList>
    </citation>
    <scope>NUCLEOTIDE SEQUENCE [LARGE SCALE GENOMIC DNA]</scope>
    <source>
        <strain evidence="4 5">JCM 14158</strain>
    </source>
</reference>
<dbReference type="PANTHER" id="PTHR19848">
    <property type="entry name" value="WD40 REPEAT PROTEIN"/>
    <property type="match status" value="1"/>
</dbReference>
<organism evidence="4 5">
    <name type="scientific">Actinomadura chibensis</name>
    <dbReference type="NCBI Taxonomy" id="392828"/>
    <lineage>
        <taxon>Bacteria</taxon>
        <taxon>Bacillati</taxon>
        <taxon>Actinomycetota</taxon>
        <taxon>Actinomycetes</taxon>
        <taxon>Streptosporangiales</taxon>
        <taxon>Thermomonosporaceae</taxon>
        <taxon>Actinomadura</taxon>
    </lineage>
</organism>
<proteinExistence type="predicted"/>
<name>A0A5D0NLN4_9ACTN</name>
<dbReference type="SUPFAM" id="SSF50978">
    <property type="entry name" value="WD40 repeat-like"/>
    <property type="match status" value="1"/>
</dbReference>
<dbReference type="CDD" id="cd00200">
    <property type="entry name" value="WD40"/>
    <property type="match status" value="1"/>
</dbReference>
<feature type="repeat" description="WD" evidence="3">
    <location>
        <begin position="248"/>
        <end position="289"/>
    </location>
</feature>
<dbReference type="RefSeq" id="WP_067898201.1">
    <property type="nucleotide sequence ID" value="NZ_VSFG01000003.1"/>
</dbReference>
<dbReference type="Pfam" id="PF00400">
    <property type="entry name" value="WD40"/>
    <property type="match status" value="5"/>
</dbReference>
<gene>
    <name evidence="4" type="ORF">FXF69_18450</name>
</gene>
<feature type="repeat" description="WD" evidence="3">
    <location>
        <begin position="496"/>
        <end position="537"/>
    </location>
</feature>
<keyword evidence="5" id="KW-1185">Reference proteome</keyword>
<evidence type="ECO:0000256" key="2">
    <source>
        <dbReference type="ARBA" id="ARBA00022737"/>
    </source>
</evidence>
<dbReference type="SMART" id="SM00320">
    <property type="entry name" value="WD40"/>
    <property type="match status" value="6"/>
</dbReference>
<evidence type="ECO:0000313" key="5">
    <source>
        <dbReference type="Proteomes" id="UP000323380"/>
    </source>
</evidence>
<evidence type="ECO:0000313" key="4">
    <source>
        <dbReference type="EMBL" id="TYB45420.1"/>
    </source>
</evidence>
<protein>
    <submittedName>
        <fullName evidence="4">WD40 repeat domain-containing protein</fullName>
    </submittedName>
</protein>
<evidence type="ECO:0000256" key="3">
    <source>
        <dbReference type="PROSITE-ProRule" id="PRU00221"/>
    </source>
</evidence>
<dbReference type="EMBL" id="VSFG01000003">
    <property type="protein sequence ID" value="TYB45420.1"/>
    <property type="molecule type" value="Genomic_DNA"/>
</dbReference>
<dbReference type="InterPro" id="IPR001680">
    <property type="entry name" value="WD40_rpt"/>
</dbReference>
<feature type="repeat" description="WD" evidence="3">
    <location>
        <begin position="412"/>
        <end position="453"/>
    </location>
</feature>
<dbReference type="PROSITE" id="PS50294">
    <property type="entry name" value="WD_REPEATS_REGION"/>
    <property type="match status" value="4"/>
</dbReference>
<dbReference type="InterPro" id="IPR020472">
    <property type="entry name" value="WD40_PAC1"/>
</dbReference>
<dbReference type="AlphaFoldDB" id="A0A5D0NLN4"/>
<comment type="caution">
    <text evidence="4">The sequence shown here is derived from an EMBL/GenBank/DDBJ whole genome shotgun (WGS) entry which is preliminary data.</text>
</comment>
<evidence type="ECO:0000256" key="1">
    <source>
        <dbReference type="ARBA" id="ARBA00022574"/>
    </source>
</evidence>
<dbReference type="Gene3D" id="2.130.10.10">
    <property type="entry name" value="YVTN repeat-like/Quinoprotein amine dehydrogenase"/>
    <property type="match status" value="2"/>
</dbReference>
<feature type="repeat" description="WD" evidence="3">
    <location>
        <begin position="454"/>
        <end position="495"/>
    </location>
</feature>
<dbReference type="PRINTS" id="PR00320">
    <property type="entry name" value="GPROTEINBRPT"/>
</dbReference>
<sequence length="646" mass="68218">MTDDELDGLAARLAGAGRWGRRRAARRLAADRSPGAVRALALALASGPDRRTAAVAERALTGLADRTCVDAVCDVMIADGDDRLATLVRAAGYRHSDPASQALLLFMTGDYRGYAELDFDGSMLAAAHAAADDGLRARLADRARASARVEWVDAVVEARGAERLAAVSAREWEAAVETLTAKRRWPGLWRLAQEAPAPWAAWMLRILAEQRWRPPDAAERPGYRRLTALAGQCFGEPEKGFADAPTVLDGYPGRVERLAVTPDGGMLVSAGKGDGVRLWDLPSGDHIEALVHGNWFDLAILPGGTRLAAGCMDRVTVWRLPSGDPVTTLPVPGHTAKSSTLLATPDGGLLLAAGAWLRAYGPAWSERWAARRGSANDHDAVALVNGRAVSAEWSGAIRVYDLDTGESAVAPLHGHPAPVRCVAATPDGTLLASGDDRGDIRLWRLSDGEQTGTAFGHSGRVTALAVAPDGGLLASAGKDGTVRLWRLPDGAAAGELTGHEGRVTHLAVTPDGRILASGGQDGTVRLWRLPDGAPLAVRAEPGARVTCLAVSPDGGLLAGGDARGGLRLWKLWHPDLADACRVPAARLAPSAATRLVEACRDRSPDERAWARLVAALAEWRHRHDVELADESAAAGPADIEIDRERG</sequence>